<protein>
    <recommendedName>
        <fullName evidence="10">Odorant receptor</fullName>
    </recommendedName>
</protein>
<evidence type="ECO:0000256" key="1">
    <source>
        <dbReference type="ARBA" id="ARBA00004651"/>
    </source>
</evidence>
<dbReference type="InterPro" id="IPR004117">
    <property type="entry name" value="7tm6_olfct_rcpt"/>
</dbReference>
<organism evidence="11">
    <name type="scientific">Adelphocoris lineolatus</name>
    <name type="common">Alfalfa plant bug</name>
    <dbReference type="NCBI Taxonomy" id="236346"/>
    <lineage>
        <taxon>Eukaryota</taxon>
        <taxon>Metazoa</taxon>
        <taxon>Ecdysozoa</taxon>
        <taxon>Arthropoda</taxon>
        <taxon>Hexapoda</taxon>
        <taxon>Insecta</taxon>
        <taxon>Pterygota</taxon>
        <taxon>Neoptera</taxon>
        <taxon>Paraneoptera</taxon>
        <taxon>Hemiptera</taxon>
        <taxon>Heteroptera</taxon>
        <taxon>Panheteroptera</taxon>
        <taxon>Cimicomorpha</taxon>
        <taxon>Miridae</taxon>
        <taxon>Mirini</taxon>
        <taxon>Adelphocoris</taxon>
    </lineage>
</organism>
<keyword evidence="5 10" id="KW-0552">Olfaction</keyword>
<evidence type="ECO:0000256" key="3">
    <source>
        <dbReference type="ARBA" id="ARBA00022606"/>
    </source>
</evidence>
<feature type="transmembrane region" description="Helical" evidence="10">
    <location>
        <begin position="180"/>
        <end position="206"/>
    </location>
</feature>
<feature type="transmembrane region" description="Helical" evidence="10">
    <location>
        <begin position="135"/>
        <end position="160"/>
    </location>
</feature>
<dbReference type="AlphaFoldDB" id="A0A2I4PH25"/>
<keyword evidence="9 10" id="KW-0807">Transducer</keyword>
<evidence type="ECO:0000256" key="7">
    <source>
        <dbReference type="ARBA" id="ARBA00023136"/>
    </source>
</evidence>
<comment type="caution">
    <text evidence="10">Lacks conserved residue(s) required for the propagation of feature annotation.</text>
</comment>
<name>A0A2I4PH25_ADELI</name>
<keyword evidence="4 10" id="KW-0812">Transmembrane</keyword>
<keyword evidence="3 10" id="KW-0716">Sensory transduction</keyword>
<evidence type="ECO:0000256" key="5">
    <source>
        <dbReference type="ARBA" id="ARBA00022725"/>
    </source>
</evidence>
<dbReference type="EMBL" id="KU523632">
    <property type="protein sequence ID" value="APZ81454.1"/>
    <property type="molecule type" value="mRNA"/>
</dbReference>
<dbReference type="GO" id="GO:0005886">
    <property type="term" value="C:plasma membrane"/>
    <property type="evidence" value="ECO:0007669"/>
    <property type="project" value="UniProtKB-SubCell"/>
</dbReference>
<comment type="similarity">
    <text evidence="10">Belongs to the insect chemoreceptor superfamily. Heteromeric odorant receptor channel (TC 1.A.69) family.</text>
</comment>
<evidence type="ECO:0000256" key="8">
    <source>
        <dbReference type="ARBA" id="ARBA00023170"/>
    </source>
</evidence>
<dbReference type="GO" id="GO:0004984">
    <property type="term" value="F:olfactory receptor activity"/>
    <property type="evidence" value="ECO:0007669"/>
    <property type="project" value="InterPro"/>
</dbReference>
<keyword evidence="7 10" id="KW-0472">Membrane</keyword>
<keyword evidence="6 10" id="KW-1133">Transmembrane helix</keyword>
<dbReference type="PANTHER" id="PTHR21137">
    <property type="entry name" value="ODORANT RECEPTOR"/>
    <property type="match status" value="1"/>
</dbReference>
<dbReference type="PANTHER" id="PTHR21137:SF35">
    <property type="entry name" value="ODORANT RECEPTOR 19A-RELATED"/>
    <property type="match status" value="1"/>
</dbReference>
<feature type="transmembrane region" description="Helical" evidence="10">
    <location>
        <begin position="42"/>
        <end position="61"/>
    </location>
</feature>
<dbReference type="Pfam" id="PF02949">
    <property type="entry name" value="7tm_6"/>
    <property type="match status" value="1"/>
</dbReference>
<feature type="transmembrane region" description="Helical" evidence="10">
    <location>
        <begin position="258"/>
        <end position="280"/>
    </location>
</feature>
<keyword evidence="8 10" id="KW-0675">Receptor</keyword>
<accession>A0A2I4PH25</accession>
<evidence type="ECO:0000256" key="10">
    <source>
        <dbReference type="RuleBase" id="RU351113"/>
    </source>
</evidence>
<keyword evidence="2" id="KW-1003">Cell membrane</keyword>
<comment type="subcellular location">
    <subcellularLocation>
        <location evidence="1 10">Cell membrane</location>
        <topology evidence="1 10">Multi-pass membrane protein</topology>
    </subcellularLocation>
</comment>
<evidence type="ECO:0000256" key="2">
    <source>
        <dbReference type="ARBA" id="ARBA00022475"/>
    </source>
</evidence>
<reference evidence="11" key="1">
    <citation type="submission" date="2016-01" db="EMBL/GenBank/DDBJ databases">
        <title>Candidate chemosensory genes identified in Adelphocoris lineolatus (Goeze) (Hemiptera: Miridae) by antennal transcriptome analysis.</title>
        <authorList>
            <person name="Xiao Y."/>
        </authorList>
    </citation>
    <scope>NUCLEOTIDE SEQUENCE</scope>
</reference>
<evidence type="ECO:0000256" key="9">
    <source>
        <dbReference type="ARBA" id="ARBA00023224"/>
    </source>
</evidence>
<proteinExistence type="evidence at transcript level"/>
<evidence type="ECO:0000313" key="11">
    <source>
        <dbReference type="EMBL" id="APZ81454.1"/>
    </source>
</evidence>
<dbReference type="GO" id="GO:0005549">
    <property type="term" value="F:odorant binding"/>
    <property type="evidence" value="ECO:0007669"/>
    <property type="project" value="InterPro"/>
</dbReference>
<sequence length="382" mass="44167">MDVLHYWDLTGFKFFPIYDHMMRSIGVHSERGEKSAVAIKRYFGNFLIILAIIQGWASTVAALDSLKEEDYKAVTNVMSYMSITFSCLSKVQIARSHMSVMHRLGVWIIQVKKNRPKDMKQPLLEYLVLKANPSFFYFGLFAAVFWVWVPIVTLTFQAFIPTKFPYLDKYTSNSISFPVMQLPLYVFFTVAITYTATSLLHFLAVFTTEVKLLSEKWAQVVYDKRRPHAYMESMKTCVQQHIKLLDVMKDLNIIHDSMFAFQVMIFIVHFVSFNFCLVMTSGSNAISSVFPLFSSSMIEFGLLCWMGEEITDALQQFHRSIYMTNWYEASLSDKKNMIVMLEFLKKRHVLTGTKVFVASLDTYVEAAKQAFSAYTLMKALTE</sequence>
<evidence type="ECO:0000256" key="4">
    <source>
        <dbReference type="ARBA" id="ARBA00022692"/>
    </source>
</evidence>
<evidence type="ECO:0000256" key="6">
    <source>
        <dbReference type="ARBA" id="ARBA00022989"/>
    </source>
</evidence>
<dbReference type="GO" id="GO:0007165">
    <property type="term" value="P:signal transduction"/>
    <property type="evidence" value="ECO:0007669"/>
    <property type="project" value="UniProtKB-KW"/>
</dbReference>